<feature type="coiled-coil region" evidence="1">
    <location>
        <begin position="1218"/>
        <end position="1273"/>
    </location>
</feature>
<keyword evidence="2" id="KW-0472">Membrane</keyword>
<proteinExistence type="predicted"/>
<gene>
    <name evidence="3" type="ORF">RFH988_LOCUS20211</name>
</gene>
<evidence type="ECO:0000256" key="1">
    <source>
        <dbReference type="SAM" id="Coils"/>
    </source>
</evidence>
<name>A0A814QCX2_9BILA</name>
<accession>A0A814QCX2</accession>
<dbReference type="EMBL" id="CAJNOO010001228">
    <property type="protein sequence ID" value="CAF1118211.1"/>
    <property type="molecule type" value="Genomic_DNA"/>
</dbReference>
<evidence type="ECO:0000313" key="4">
    <source>
        <dbReference type="Proteomes" id="UP000663882"/>
    </source>
</evidence>
<feature type="coiled-coil region" evidence="1">
    <location>
        <begin position="460"/>
        <end position="487"/>
    </location>
</feature>
<keyword evidence="2" id="KW-1133">Transmembrane helix</keyword>
<dbReference type="Proteomes" id="UP000663882">
    <property type="component" value="Unassembled WGS sequence"/>
</dbReference>
<protein>
    <submittedName>
        <fullName evidence="3">Uncharacterized protein</fullName>
    </submittedName>
</protein>
<keyword evidence="2" id="KW-0812">Transmembrane</keyword>
<evidence type="ECO:0000313" key="3">
    <source>
        <dbReference type="EMBL" id="CAF1118211.1"/>
    </source>
</evidence>
<organism evidence="3 4">
    <name type="scientific">Rotaria sordida</name>
    <dbReference type="NCBI Taxonomy" id="392033"/>
    <lineage>
        <taxon>Eukaryota</taxon>
        <taxon>Metazoa</taxon>
        <taxon>Spiralia</taxon>
        <taxon>Gnathifera</taxon>
        <taxon>Rotifera</taxon>
        <taxon>Eurotatoria</taxon>
        <taxon>Bdelloidea</taxon>
        <taxon>Philodinida</taxon>
        <taxon>Philodinidae</taxon>
        <taxon>Rotaria</taxon>
    </lineage>
</organism>
<feature type="coiled-coil region" evidence="1">
    <location>
        <begin position="34"/>
        <end position="103"/>
    </location>
</feature>
<feature type="coiled-coil region" evidence="1">
    <location>
        <begin position="984"/>
        <end position="1165"/>
    </location>
</feature>
<dbReference type="OrthoDB" id="10018795at2759"/>
<feature type="coiled-coil region" evidence="1">
    <location>
        <begin position="711"/>
        <end position="738"/>
    </location>
</feature>
<comment type="caution">
    <text evidence="3">The sequence shown here is derived from an EMBL/GenBank/DDBJ whole genome shotgun (WGS) entry which is preliminary data.</text>
</comment>
<reference evidence="3" key="1">
    <citation type="submission" date="2021-02" db="EMBL/GenBank/DDBJ databases">
        <authorList>
            <person name="Nowell W R."/>
        </authorList>
    </citation>
    <scope>NUCLEOTIDE SEQUENCE</scope>
</reference>
<keyword evidence="1" id="KW-0175">Coiled coil</keyword>
<evidence type="ECO:0000256" key="2">
    <source>
        <dbReference type="SAM" id="Phobius"/>
    </source>
</evidence>
<sequence>MASALMEAEEPSIVMDNARIVGLESQILNSQEIIVRLNRELDSALLRIATLENVCSENQNDLHEKRNRINDLIDEIDEREEMNERLKQELYEKDEKLKTLDNIIIQLKQHIKQENIDKEQRQTHENIHCQQCQFLLNEFGKITENFSINNLHSQIIFDRQLCQLILHDLGNNNNNNNNYDYSLNNSPQEILDQYHKQERLKFHDLLQKSLITEDISNLIDSDDILFELLTHLNSLIRLKETLSNDSKELQHIRSLLHLTTDDDNNNNNDEFIQDLINKRECIKYLRTKIDNNHNFTDYELIKHVLHDYFNFQQQQIEIKEYLHLNIDNNNDNALNYSRLLIERCSEAIHVGVELNERIKNYEQTIVKLSNQLDEHINKILERRKQIDEIVSKFYNTSIDQDTNEVTQLDRIRSILQSDVDFRHALTSETLVTSNEDILQRIREYKSMYENHQILTEKYSNENQQLIIDELTKQIHELKEEGNQRKNQLKEISLFLESNTENEEIQYNLIHSFLQSSNNFCLTLSNKLSVTNNHESILQRIHDYQLIINQLIDYENHWTNETTDELITKLKTMKNAENIVEDLQKQLNESIHNEKQLQNDIKEITDRFVSNIDHNEGSNITYIHRLLESLTNFRQILVDKTQMNTDEDILNLFQKYQENNIQLQGLLNQSIQEKQGSNITYIHRLLESLTNFRQKLVDKTQMNTDEDILNLFQKYQENNIQLQELLNQSIQEKQDVELQTTNNDDNFYNQVKELIDVEIDNPEEIINKIKELSQLPSPALIDELLFNNEQLRNLLNIEDENLVQSVMKLNENFYQLKEQYEKLIQKENVINKHFEQMMNKLGLSSDSSLQTQIDEICVIFDTFSIEYNQLISTNIKTMNLIEIFKHIQLVLIENNQLKNLIDQLDFDKSSDNLDYISKLQNYLTKVDNLCRLICNDDNINTDQALIMYQRKIEHDEDIIEKISNFKQQLLTRLSIDNEEKIFDRLSEIEKMNTDLKDKLQNHNDTNSTLTSLNITISEQRNQILEKEETLEKLRTQRERMLSKMKEMKTNNETLMNQIKQTNQSLDEFHLKEIDYKNQIEEIKQQLRSGNNQIQVTLDECQAQQELQETMKLEIESIKNEMDTQRKLYESRCRQIMHEKNQLDKNQKELFEQKQILENENKRLQTILYTIKDTLENVDDINSIVDTILKLRQDHLIFTNQLTQRNEYMHIENEKLLLNINQQQSIINEYIQTKNELEKRLFDNEQQIINLKQELDNQINQYQHLQNEYQLYKEEYSTKINSQVAIIDIEQSSPPQPHHLPIQQAAESNHWMAIDMKDEEIPLATATKHSTINTPTALLNLLGELKSKLGITLTHRPRLSSVYFLYLCSVHLLTIYLLFIRHC</sequence>
<feature type="coiled-coil region" evidence="1">
    <location>
        <begin position="565"/>
        <end position="606"/>
    </location>
</feature>
<feature type="coiled-coil region" evidence="1">
    <location>
        <begin position="351"/>
        <end position="378"/>
    </location>
</feature>
<feature type="transmembrane region" description="Helical" evidence="2">
    <location>
        <begin position="1361"/>
        <end position="1378"/>
    </location>
</feature>